<dbReference type="PROSITE" id="PS51257">
    <property type="entry name" value="PROKAR_LIPOPROTEIN"/>
    <property type="match status" value="1"/>
</dbReference>
<dbReference type="PANTHER" id="PTHR38736:SF2">
    <property type="entry name" value="TRANSMEMBRANE PROTEIN"/>
    <property type="match status" value="1"/>
</dbReference>
<feature type="transmembrane region" description="Helical" evidence="1">
    <location>
        <begin position="12"/>
        <end position="31"/>
    </location>
</feature>
<accession>A0A151Z6P8</accession>
<proteinExistence type="predicted"/>
<dbReference type="InParanoid" id="A0A151Z6P8"/>
<keyword evidence="1" id="KW-1133">Transmembrane helix</keyword>
<evidence type="ECO:0000313" key="3">
    <source>
        <dbReference type="Proteomes" id="UP000076078"/>
    </source>
</evidence>
<reference evidence="2 3" key="1">
    <citation type="submission" date="2015-12" db="EMBL/GenBank/DDBJ databases">
        <title>Dictyostelia acquired genes for synthesis and detection of signals that induce cell-type specialization by lateral gene transfer from prokaryotes.</title>
        <authorList>
            <person name="Gloeckner G."/>
            <person name="Schaap P."/>
        </authorList>
    </citation>
    <scope>NUCLEOTIDE SEQUENCE [LARGE SCALE GENOMIC DNA]</scope>
    <source>
        <strain evidence="2 3">TK</strain>
    </source>
</reference>
<evidence type="ECO:0000256" key="1">
    <source>
        <dbReference type="SAM" id="Phobius"/>
    </source>
</evidence>
<dbReference type="FunCoup" id="A0A151Z6P8">
    <property type="interactions" value="738"/>
</dbReference>
<dbReference type="PANTHER" id="PTHR38736">
    <property type="entry name" value="TRANSMEMBRANE PROTEIN-RELATED"/>
    <property type="match status" value="1"/>
</dbReference>
<dbReference type="OMA" id="GPYVGWW"/>
<evidence type="ECO:0000313" key="2">
    <source>
        <dbReference type="EMBL" id="KYQ89632.1"/>
    </source>
</evidence>
<keyword evidence="1" id="KW-0812">Transmembrane</keyword>
<gene>
    <name evidence="2" type="ORF">DLAC_09597</name>
</gene>
<comment type="caution">
    <text evidence="2">The sequence shown here is derived from an EMBL/GenBank/DDBJ whole genome shotgun (WGS) entry which is preliminary data.</text>
</comment>
<keyword evidence="3" id="KW-1185">Reference proteome</keyword>
<name>A0A151Z6P8_TIELA</name>
<feature type="transmembrane region" description="Helical" evidence="1">
    <location>
        <begin position="86"/>
        <end position="109"/>
    </location>
</feature>
<keyword evidence="1" id="KW-0472">Membrane</keyword>
<protein>
    <recommendedName>
        <fullName evidence="4">Transmembrane protein</fullName>
    </recommendedName>
</protein>
<evidence type="ECO:0008006" key="4">
    <source>
        <dbReference type="Google" id="ProtNLM"/>
    </source>
</evidence>
<organism evidence="2 3">
    <name type="scientific">Tieghemostelium lacteum</name>
    <name type="common">Slime mold</name>
    <name type="synonym">Dictyostelium lacteum</name>
    <dbReference type="NCBI Taxonomy" id="361077"/>
    <lineage>
        <taxon>Eukaryota</taxon>
        <taxon>Amoebozoa</taxon>
        <taxon>Evosea</taxon>
        <taxon>Eumycetozoa</taxon>
        <taxon>Dictyostelia</taxon>
        <taxon>Dictyosteliales</taxon>
        <taxon>Raperosteliaceae</taxon>
        <taxon>Tieghemostelium</taxon>
    </lineage>
</organism>
<feature type="transmembrane region" description="Helical" evidence="1">
    <location>
        <begin position="116"/>
        <end position="137"/>
    </location>
</feature>
<dbReference type="OrthoDB" id="20693at2759"/>
<sequence>MSHHRRKLGGALFLTLVFIACCVISYSFAWYRIVVDPATSVIKAFTTYYFWAKARVVYDDNTEDAKDYTYDSDSDKNVKAVFTTSLTFLTVGAGVGILTAIFQIIAIISKSKIFRLLSAIAAMAAAALLAVSFFTFFKINKAFDDDGHCVGQDVSDFFTGETTEIYCNKFMGSKDGTLSDLTWGPYVGWWVLIGGILFGVLSSICTFLA</sequence>
<feature type="transmembrane region" description="Helical" evidence="1">
    <location>
        <begin position="187"/>
        <end position="208"/>
    </location>
</feature>
<dbReference type="AlphaFoldDB" id="A0A151Z6P8"/>
<dbReference type="Proteomes" id="UP000076078">
    <property type="component" value="Unassembled WGS sequence"/>
</dbReference>
<dbReference type="EMBL" id="LODT01000039">
    <property type="protein sequence ID" value="KYQ89632.1"/>
    <property type="molecule type" value="Genomic_DNA"/>
</dbReference>